<dbReference type="RefSeq" id="WP_117795965.1">
    <property type="nucleotide sequence ID" value="NZ_JACOOW010000014.1"/>
</dbReference>
<sequence>MKKVISLLLILFMCFALSACNSSQNAETTETTGYTVSEESNAAEEESSSTQQDENGDTETMKVLVAYFSRTGENYGVGHIEKGNTHIIADMIAEQVDADLFEISTVVPYPDEYEACTETEKQEQEEDARPELSATVENMEDYDVVFLGYPIWWSDMPMAVYTFLESYDFSGKTIIPFCTHEGSGLSSTDSSIAEICTGADVLDGLEIRGSVAQNSQDEALTAVTDWLDKIEILDEN</sequence>
<proteinExistence type="predicted"/>
<feature type="signal peptide" evidence="2">
    <location>
        <begin position="1"/>
        <end position="18"/>
    </location>
</feature>
<evidence type="ECO:0000256" key="1">
    <source>
        <dbReference type="SAM" id="MobiDB-lite"/>
    </source>
</evidence>
<dbReference type="InterPro" id="IPR008254">
    <property type="entry name" value="Flavodoxin/NO_synth"/>
</dbReference>
<dbReference type="InterPro" id="IPR029039">
    <property type="entry name" value="Flavoprotein-like_sf"/>
</dbReference>
<feature type="domain" description="Flavodoxin-like" evidence="3">
    <location>
        <begin position="62"/>
        <end position="215"/>
    </location>
</feature>
<dbReference type="PANTHER" id="PTHR39201:SF1">
    <property type="entry name" value="FLAVODOXIN-LIKE DOMAIN-CONTAINING PROTEIN"/>
    <property type="match status" value="1"/>
</dbReference>
<feature type="region of interest" description="Disordered" evidence="1">
    <location>
        <begin position="30"/>
        <end position="56"/>
    </location>
</feature>
<dbReference type="EMBL" id="JACOOW010000014">
    <property type="protein sequence ID" value="MBC5657756.1"/>
    <property type="molecule type" value="Genomic_DNA"/>
</dbReference>
<dbReference type="PROSITE" id="PS51257">
    <property type="entry name" value="PROKAR_LIPOPROTEIN"/>
    <property type="match status" value="1"/>
</dbReference>
<dbReference type="GO" id="GO:0016651">
    <property type="term" value="F:oxidoreductase activity, acting on NAD(P)H"/>
    <property type="evidence" value="ECO:0007669"/>
    <property type="project" value="UniProtKB-ARBA"/>
</dbReference>
<dbReference type="AlphaFoldDB" id="A0AAW3X6R5"/>
<dbReference type="PANTHER" id="PTHR39201">
    <property type="entry name" value="EXPORTED PROTEIN-RELATED"/>
    <property type="match status" value="1"/>
</dbReference>
<dbReference type="Gene3D" id="3.40.50.360">
    <property type="match status" value="1"/>
</dbReference>
<keyword evidence="5" id="KW-1185">Reference proteome</keyword>
<name>A0AAW3X6R5_9CLOT</name>
<dbReference type="SUPFAM" id="SSF52218">
    <property type="entry name" value="Flavoproteins"/>
    <property type="match status" value="1"/>
</dbReference>
<keyword evidence="2" id="KW-0732">Signal</keyword>
<dbReference type="Pfam" id="PF12682">
    <property type="entry name" value="Flavodoxin_4"/>
    <property type="match status" value="1"/>
</dbReference>
<organism evidence="4 5">
    <name type="scientific">Clostridium segne</name>
    <dbReference type="NCBI Taxonomy" id="2763038"/>
    <lineage>
        <taxon>Bacteria</taxon>
        <taxon>Bacillati</taxon>
        <taxon>Bacillota</taxon>
        <taxon>Clostridia</taxon>
        <taxon>Eubacteriales</taxon>
        <taxon>Clostridiaceae</taxon>
        <taxon>Clostridium</taxon>
    </lineage>
</organism>
<protein>
    <submittedName>
        <fullName evidence="4">NAD(P)H-dependent oxidoreductase</fullName>
    </submittedName>
</protein>
<accession>A0AAW3X6R5</accession>
<dbReference type="Proteomes" id="UP000653904">
    <property type="component" value="Unassembled WGS sequence"/>
</dbReference>
<reference evidence="4 5" key="1">
    <citation type="submission" date="2020-08" db="EMBL/GenBank/DDBJ databases">
        <title>Genome public.</title>
        <authorList>
            <person name="Liu C."/>
            <person name="Sun Q."/>
        </authorList>
    </citation>
    <scope>NUCLEOTIDE SEQUENCE [LARGE SCALE GENOMIC DNA]</scope>
    <source>
        <strain evidence="4 5">BX14</strain>
    </source>
</reference>
<gene>
    <name evidence="4" type="ORF">H8S19_11935</name>
</gene>
<evidence type="ECO:0000259" key="3">
    <source>
        <dbReference type="Pfam" id="PF12682"/>
    </source>
</evidence>
<evidence type="ECO:0000256" key="2">
    <source>
        <dbReference type="SAM" id="SignalP"/>
    </source>
</evidence>
<dbReference type="GO" id="GO:0010181">
    <property type="term" value="F:FMN binding"/>
    <property type="evidence" value="ECO:0007669"/>
    <property type="project" value="InterPro"/>
</dbReference>
<comment type="caution">
    <text evidence="4">The sequence shown here is derived from an EMBL/GenBank/DDBJ whole genome shotgun (WGS) entry which is preliminary data.</text>
</comment>
<evidence type="ECO:0000313" key="4">
    <source>
        <dbReference type="EMBL" id="MBC5657756.1"/>
    </source>
</evidence>
<evidence type="ECO:0000313" key="5">
    <source>
        <dbReference type="Proteomes" id="UP000653904"/>
    </source>
</evidence>
<feature type="chain" id="PRO_5043811688" evidence="2">
    <location>
        <begin position="19"/>
        <end position="236"/>
    </location>
</feature>